<dbReference type="AlphaFoldDB" id="A0A084SFZ2"/>
<feature type="active site" description="Tele-AMP-histidine intermediate" evidence="1">
    <location>
        <position position="95"/>
    </location>
</feature>
<organism evidence="5 6">
    <name type="scientific">Archangium violaceum Cb vi76</name>
    <dbReference type="NCBI Taxonomy" id="1406225"/>
    <lineage>
        <taxon>Bacteria</taxon>
        <taxon>Pseudomonadati</taxon>
        <taxon>Myxococcota</taxon>
        <taxon>Myxococcia</taxon>
        <taxon>Myxococcales</taxon>
        <taxon>Cystobacterineae</taxon>
        <taxon>Archangiaceae</taxon>
        <taxon>Archangium</taxon>
    </lineage>
</organism>
<dbReference type="Pfam" id="PF01230">
    <property type="entry name" value="HIT"/>
    <property type="match status" value="1"/>
</dbReference>
<sequence>MAENNIFARIVRGEIPCHKVWEDERHLAFLDIRPVKPGHTLVIPKADGDYLFDLEPQRYTELMQAVRTVARLLKERTGCKRVVEVVLGYEVPHAHVHLIPTDSMADLPPILGTPAEQSELAAMAARLRQGPVS</sequence>
<protein>
    <recommendedName>
        <fullName evidence="4">HIT domain-containing protein</fullName>
    </recommendedName>
</protein>
<dbReference type="InterPro" id="IPR036265">
    <property type="entry name" value="HIT-like_sf"/>
</dbReference>
<dbReference type="SUPFAM" id="SSF54197">
    <property type="entry name" value="HIT-like"/>
    <property type="match status" value="1"/>
</dbReference>
<dbReference type="GO" id="GO:0009117">
    <property type="term" value="P:nucleotide metabolic process"/>
    <property type="evidence" value="ECO:0007669"/>
    <property type="project" value="TreeGrafter"/>
</dbReference>
<dbReference type="Gene3D" id="3.30.428.10">
    <property type="entry name" value="HIT-like"/>
    <property type="match status" value="1"/>
</dbReference>
<comment type="caution">
    <text evidence="5">The sequence shown here is derived from an EMBL/GenBank/DDBJ whole genome shotgun (WGS) entry which is preliminary data.</text>
</comment>
<name>A0A084SFZ2_9BACT</name>
<reference evidence="5 6" key="1">
    <citation type="submission" date="2014-07" db="EMBL/GenBank/DDBJ databases">
        <title>Draft Genome Sequence of Gephyronic Acid Producer, Cystobacter violaceus Strain Cb vi76.</title>
        <authorList>
            <person name="Stevens D.C."/>
            <person name="Young J."/>
            <person name="Carmichael R."/>
            <person name="Tan J."/>
            <person name="Taylor R.E."/>
        </authorList>
    </citation>
    <scope>NUCLEOTIDE SEQUENCE [LARGE SCALE GENOMIC DNA]</scope>
    <source>
        <strain evidence="5 6">Cb vi76</strain>
    </source>
</reference>
<proteinExistence type="predicted"/>
<feature type="short sequence motif" description="Histidine triad motif" evidence="2 3">
    <location>
        <begin position="93"/>
        <end position="97"/>
    </location>
</feature>
<dbReference type="PANTHER" id="PTHR46648:SF1">
    <property type="entry name" value="ADENOSINE 5'-MONOPHOSPHORAMIDASE HNT1"/>
    <property type="match status" value="1"/>
</dbReference>
<dbReference type="InterPro" id="IPR011146">
    <property type="entry name" value="HIT-like"/>
</dbReference>
<evidence type="ECO:0000256" key="3">
    <source>
        <dbReference type="PROSITE-ProRule" id="PRU00464"/>
    </source>
</evidence>
<dbReference type="PANTHER" id="PTHR46648">
    <property type="entry name" value="HIT FAMILY PROTEIN 1"/>
    <property type="match status" value="1"/>
</dbReference>
<dbReference type="EMBL" id="JPMI01000378">
    <property type="protein sequence ID" value="KFA87377.1"/>
    <property type="molecule type" value="Genomic_DNA"/>
</dbReference>
<dbReference type="GO" id="GO:0003824">
    <property type="term" value="F:catalytic activity"/>
    <property type="evidence" value="ECO:0007669"/>
    <property type="project" value="InterPro"/>
</dbReference>
<dbReference type="RefSeq" id="WP_043412273.1">
    <property type="nucleotide sequence ID" value="NZ_JPMI01000378.1"/>
</dbReference>
<dbReference type="InterPro" id="IPR001310">
    <property type="entry name" value="Histidine_triad_HIT"/>
</dbReference>
<evidence type="ECO:0000256" key="1">
    <source>
        <dbReference type="PIRSR" id="PIRSR601310-1"/>
    </source>
</evidence>
<evidence type="ECO:0000313" key="6">
    <source>
        <dbReference type="Proteomes" id="UP000028547"/>
    </source>
</evidence>
<gene>
    <name evidence="5" type="ORF">Q664_47660</name>
</gene>
<feature type="domain" description="HIT" evidence="4">
    <location>
        <begin position="6"/>
        <end position="109"/>
    </location>
</feature>
<accession>A0A084SFZ2</accession>
<evidence type="ECO:0000313" key="5">
    <source>
        <dbReference type="EMBL" id="KFA87377.1"/>
    </source>
</evidence>
<dbReference type="Proteomes" id="UP000028547">
    <property type="component" value="Unassembled WGS sequence"/>
</dbReference>
<evidence type="ECO:0000256" key="2">
    <source>
        <dbReference type="PIRSR" id="PIRSR601310-3"/>
    </source>
</evidence>
<dbReference type="PROSITE" id="PS51084">
    <property type="entry name" value="HIT_2"/>
    <property type="match status" value="1"/>
</dbReference>
<dbReference type="PRINTS" id="PR00332">
    <property type="entry name" value="HISTRIAD"/>
</dbReference>
<evidence type="ECO:0000259" key="4">
    <source>
        <dbReference type="PROSITE" id="PS51084"/>
    </source>
</evidence>